<reference evidence="1 2" key="1">
    <citation type="submission" date="2021-03" db="EMBL/GenBank/DDBJ databases">
        <title>Sequencing the genomes of 1000 actinobacteria strains.</title>
        <authorList>
            <person name="Klenk H.-P."/>
        </authorList>
    </citation>
    <scope>NUCLEOTIDE SEQUENCE [LARGE SCALE GENOMIC DNA]</scope>
    <source>
        <strain evidence="1 2">DSM 14564</strain>
    </source>
</reference>
<comment type="caution">
    <text evidence="1">The sequence shown here is derived from an EMBL/GenBank/DDBJ whole genome shotgun (WGS) entry which is preliminary data.</text>
</comment>
<name>A0ABS4YGV5_9MICO</name>
<dbReference type="EMBL" id="JAGIOC010000001">
    <property type="protein sequence ID" value="MBP2407999.1"/>
    <property type="molecule type" value="Genomic_DNA"/>
</dbReference>
<accession>A0ABS4YGV5</accession>
<proteinExistence type="predicted"/>
<protein>
    <submittedName>
        <fullName evidence="1">Uncharacterized protein</fullName>
    </submittedName>
</protein>
<organism evidence="1 2">
    <name type="scientific">Brachybacterium fresconis</name>
    <dbReference type="NCBI Taxonomy" id="173363"/>
    <lineage>
        <taxon>Bacteria</taxon>
        <taxon>Bacillati</taxon>
        <taxon>Actinomycetota</taxon>
        <taxon>Actinomycetes</taxon>
        <taxon>Micrococcales</taxon>
        <taxon>Dermabacteraceae</taxon>
        <taxon>Brachybacterium</taxon>
    </lineage>
</organism>
<gene>
    <name evidence="1" type="ORF">JOF44_000902</name>
</gene>
<dbReference type="Proteomes" id="UP000698222">
    <property type="component" value="Unassembled WGS sequence"/>
</dbReference>
<evidence type="ECO:0000313" key="2">
    <source>
        <dbReference type="Proteomes" id="UP000698222"/>
    </source>
</evidence>
<keyword evidence="2" id="KW-1185">Reference proteome</keyword>
<evidence type="ECO:0000313" key="1">
    <source>
        <dbReference type="EMBL" id="MBP2407999.1"/>
    </source>
</evidence>
<sequence length="35" mass="3859">MPDHYTYPGTEVLVNIPGYTDPAAWKEAETAHGAR</sequence>